<dbReference type="OrthoDB" id="1716893at2759"/>
<organism evidence="1 2">
    <name type="scientific">Carpinus fangiana</name>
    <dbReference type="NCBI Taxonomy" id="176857"/>
    <lineage>
        <taxon>Eukaryota</taxon>
        <taxon>Viridiplantae</taxon>
        <taxon>Streptophyta</taxon>
        <taxon>Embryophyta</taxon>
        <taxon>Tracheophyta</taxon>
        <taxon>Spermatophyta</taxon>
        <taxon>Magnoliopsida</taxon>
        <taxon>eudicotyledons</taxon>
        <taxon>Gunneridae</taxon>
        <taxon>Pentapetalae</taxon>
        <taxon>rosids</taxon>
        <taxon>fabids</taxon>
        <taxon>Fagales</taxon>
        <taxon>Betulaceae</taxon>
        <taxon>Carpinus</taxon>
    </lineage>
</organism>
<dbReference type="Proteomes" id="UP000327013">
    <property type="component" value="Chromosome 2"/>
</dbReference>
<evidence type="ECO:0000313" key="1">
    <source>
        <dbReference type="EMBL" id="KAE8010779.1"/>
    </source>
</evidence>
<name>A0A5N6QXM8_9ROSI</name>
<sequence length="145" mass="16786">MCNIMSYNKVGNGIIRRSCRGFGSRGFRLNPKRFSVQRLRERFIYLFKLLNRWRSSYGQALKSLKKGLGRTKYGIIKRNNSSSSRRRSLVAKLVPNTNMGRPDHHHSRLRSFGRSNSFYAEAIADCLEFIKRSSLSVDQNPGVQR</sequence>
<reference evidence="1 2" key="1">
    <citation type="submission" date="2019-06" db="EMBL/GenBank/DDBJ databases">
        <title>A chromosomal-level reference genome of Carpinus fangiana (Coryloideae, Betulaceae).</title>
        <authorList>
            <person name="Yang X."/>
            <person name="Wang Z."/>
            <person name="Zhang L."/>
            <person name="Hao G."/>
            <person name="Liu J."/>
            <person name="Yang Y."/>
        </authorList>
    </citation>
    <scope>NUCLEOTIDE SEQUENCE [LARGE SCALE GENOMIC DNA]</scope>
    <source>
        <strain evidence="1">Cfa_2016G</strain>
        <tissue evidence="1">Leaf</tissue>
    </source>
</reference>
<dbReference type="PANTHER" id="PTHR34996:SF3">
    <property type="entry name" value="OS06G0327400 PROTEIN"/>
    <property type="match status" value="1"/>
</dbReference>
<dbReference type="EMBL" id="CM017322">
    <property type="protein sequence ID" value="KAE8010779.1"/>
    <property type="molecule type" value="Genomic_DNA"/>
</dbReference>
<accession>A0A5N6QXM8</accession>
<dbReference type="PANTHER" id="PTHR34996">
    <property type="entry name" value="OS06G0327400 PROTEIN"/>
    <property type="match status" value="1"/>
</dbReference>
<evidence type="ECO:0000313" key="2">
    <source>
        <dbReference type="Proteomes" id="UP000327013"/>
    </source>
</evidence>
<protein>
    <submittedName>
        <fullName evidence="1">Uncharacterized protein</fullName>
    </submittedName>
</protein>
<keyword evidence="2" id="KW-1185">Reference proteome</keyword>
<gene>
    <name evidence="1" type="ORF">FH972_007115</name>
</gene>
<proteinExistence type="predicted"/>
<dbReference type="AlphaFoldDB" id="A0A5N6QXM8"/>